<dbReference type="GO" id="GO:0080042">
    <property type="term" value="F:ADP-glucose pyrophosphohydrolase activity"/>
    <property type="evidence" value="ECO:0007669"/>
    <property type="project" value="TreeGrafter"/>
</dbReference>
<name>A0A9W8IGE2_9FUNG</name>
<organism evidence="4 5">
    <name type="scientific">Coemansia brasiliensis</name>
    <dbReference type="NCBI Taxonomy" id="2650707"/>
    <lineage>
        <taxon>Eukaryota</taxon>
        <taxon>Fungi</taxon>
        <taxon>Fungi incertae sedis</taxon>
        <taxon>Zoopagomycota</taxon>
        <taxon>Kickxellomycotina</taxon>
        <taxon>Kickxellomycetes</taxon>
        <taxon>Kickxellales</taxon>
        <taxon>Kickxellaceae</taxon>
        <taxon>Coemansia</taxon>
    </lineage>
</organism>
<dbReference type="CDD" id="cd03424">
    <property type="entry name" value="NUDIX_ADPRase_Nudt5_UGPPase_Nudt14"/>
    <property type="match status" value="1"/>
</dbReference>
<feature type="domain" description="Nudix hydrolase" evidence="3">
    <location>
        <begin position="109"/>
        <end position="277"/>
    </location>
</feature>
<keyword evidence="5" id="KW-1185">Reference proteome</keyword>
<evidence type="ECO:0000256" key="2">
    <source>
        <dbReference type="ARBA" id="ARBA00022801"/>
    </source>
</evidence>
<comment type="caution">
    <text evidence="4">The sequence shown here is derived from an EMBL/GenBank/DDBJ whole genome shotgun (WGS) entry which is preliminary data.</text>
</comment>
<proteinExistence type="predicted"/>
<dbReference type="InterPro" id="IPR000086">
    <property type="entry name" value="NUDIX_hydrolase_dom"/>
</dbReference>
<dbReference type="SUPFAM" id="SSF55811">
    <property type="entry name" value="Nudix"/>
    <property type="match status" value="1"/>
</dbReference>
<dbReference type="EMBL" id="JANBUW010000023">
    <property type="protein sequence ID" value="KAJ2850808.1"/>
    <property type="molecule type" value="Genomic_DNA"/>
</dbReference>
<gene>
    <name evidence="4" type="ORF">IWW36_001623</name>
</gene>
<dbReference type="PANTHER" id="PTHR11839">
    <property type="entry name" value="UDP/ADP-SUGAR PYROPHOSPHATASE"/>
    <property type="match status" value="1"/>
</dbReference>
<dbReference type="PROSITE" id="PS51462">
    <property type="entry name" value="NUDIX"/>
    <property type="match status" value="1"/>
</dbReference>
<accession>A0A9W8IGE2</accession>
<comment type="cofactor">
    <cofactor evidence="1">
        <name>Mg(2+)</name>
        <dbReference type="ChEBI" id="CHEBI:18420"/>
    </cofactor>
</comment>
<dbReference type="OrthoDB" id="10249920at2759"/>
<evidence type="ECO:0000256" key="1">
    <source>
        <dbReference type="ARBA" id="ARBA00001946"/>
    </source>
</evidence>
<evidence type="ECO:0000313" key="5">
    <source>
        <dbReference type="Proteomes" id="UP001139887"/>
    </source>
</evidence>
<evidence type="ECO:0000313" key="4">
    <source>
        <dbReference type="EMBL" id="KAJ2850808.1"/>
    </source>
</evidence>
<protein>
    <recommendedName>
        <fullName evidence="3">Nudix hydrolase domain-containing protein</fullName>
    </recommendedName>
</protein>
<reference evidence="4" key="1">
    <citation type="submission" date="2022-07" db="EMBL/GenBank/DDBJ databases">
        <title>Phylogenomic reconstructions and comparative analyses of Kickxellomycotina fungi.</title>
        <authorList>
            <person name="Reynolds N.K."/>
            <person name="Stajich J.E."/>
            <person name="Barry K."/>
            <person name="Grigoriev I.V."/>
            <person name="Crous P."/>
            <person name="Smith M.E."/>
        </authorList>
    </citation>
    <scope>NUCLEOTIDE SEQUENCE</scope>
    <source>
        <strain evidence="4">NRRL 1566</strain>
    </source>
</reference>
<dbReference type="Proteomes" id="UP001139887">
    <property type="component" value="Unassembled WGS sequence"/>
</dbReference>
<sequence length="286" mass="31950">MLKSFISLFMDSTTLTLHRSKAQITLECPKSLCARVSLDTIRQFPPFVQWLAALDTQMLQTQPNNQVVVSKITVQSIDEFHSGKIGFLKFSALATHQAEQKQVPGIVFLRGGSVAMLVILRTQQAGAANQQRVPSHRDSSYVLLTEQPRIAAPDFGMVELPAGMLDDDTGEFSGAAAREIHEETGLSIKPDELIDLTPSRPSTSRPGFFPSVGACDERIHFFACEKHVSEEELVKLRGKLGGLRDDGEIITLRLVRMCDLWKETCDMKALTALYLWDQWTRQQKSM</sequence>
<dbReference type="PANTHER" id="PTHR11839:SF18">
    <property type="entry name" value="NUDIX HYDROLASE DOMAIN-CONTAINING PROTEIN"/>
    <property type="match status" value="1"/>
</dbReference>
<dbReference type="Pfam" id="PF00293">
    <property type="entry name" value="NUDIX"/>
    <property type="match status" value="1"/>
</dbReference>
<dbReference type="AlphaFoldDB" id="A0A9W8IGE2"/>
<keyword evidence="2" id="KW-0378">Hydrolase</keyword>
<evidence type="ECO:0000259" key="3">
    <source>
        <dbReference type="PROSITE" id="PS51462"/>
    </source>
</evidence>
<dbReference type="GO" id="GO:0006753">
    <property type="term" value="P:nucleoside phosphate metabolic process"/>
    <property type="evidence" value="ECO:0007669"/>
    <property type="project" value="TreeGrafter"/>
</dbReference>
<dbReference type="GO" id="GO:0080041">
    <property type="term" value="F:ADP-ribose pyrophosphohydrolase activity"/>
    <property type="evidence" value="ECO:0007669"/>
    <property type="project" value="TreeGrafter"/>
</dbReference>
<dbReference type="Gene3D" id="3.90.79.10">
    <property type="entry name" value="Nucleoside Triphosphate Pyrophosphohydrolase"/>
    <property type="match status" value="1"/>
</dbReference>
<dbReference type="GO" id="GO:0019693">
    <property type="term" value="P:ribose phosphate metabolic process"/>
    <property type="evidence" value="ECO:0007669"/>
    <property type="project" value="TreeGrafter"/>
</dbReference>
<dbReference type="InterPro" id="IPR015797">
    <property type="entry name" value="NUDIX_hydrolase-like_dom_sf"/>
</dbReference>